<feature type="transmembrane region" description="Helical" evidence="7">
    <location>
        <begin position="361"/>
        <end position="385"/>
    </location>
</feature>
<evidence type="ECO:0000256" key="6">
    <source>
        <dbReference type="ARBA" id="ARBA00023136"/>
    </source>
</evidence>
<dbReference type="Pfam" id="PF02397">
    <property type="entry name" value="Bac_transf"/>
    <property type="match status" value="1"/>
</dbReference>
<comment type="similarity">
    <text evidence="2">Belongs to the bacterial sugar transferase family.</text>
</comment>
<dbReference type="InterPro" id="IPR003362">
    <property type="entry name" value="Bact_transf"/>
</dbReference>
<sequence length="553" mass="64592">MGERESQMLKYKKNLTRSANVICDSMIAIVCMFITFWIRSEIVPYFYYPVYQATINDYLRAIVVILPLINIFLYVDGLYPTNRLRPFKDVFWIIFKVNIRVVTICVIVLYLLKIDILGRLAIGIFSIMNFVMLLTKEFILRRILMRARLRGDGLRNVLIFSDKEFAPKIINKIREYAYFGLNIKGVYFLDETAAENETISYGFIKRDELEMLQVNTLRLFQELESAGYITKDGVITQTFQNLQSWKDVVIAVQYMDKREAIYKTLSRKLESVKIFKKDSDIHSLLLENNIDNAVIAVSKQFLYKTEEFILTCEEFGAEIWLYADLFELMFAQKEIDILGDIPILVFKTTPMPSWPLVFKRIIDIVGALILIILTLPITIFTVIVIKITSPGPIVFAQKRVGLHGRLFTCYKFRSMVVDAEARRKEILNKNFMKGPVFKIKDDPRITPFGNFIRKTSIDELPQLWNVLEGDMSLVGPRPPIPSEVAEYRGWQRRRLSMRPGITCLWQVEGRNKITDFDKWAELDLNYIDRWSLWLDFVILFRTVFVVLFKVGAE</sequence>
<comment type="caution">
    <text evidence="9">The sequence shown here is derived from an EMBL/GenBank/DDBJ whole genome shotgun (WGS) entry which is preliminary data.</text>
</comment>
<keyword evidence="6 7" id="KW-0472">Membrane</keyword>
<evidence type="ECO:0000256" key="7">
    <source>
        <dbReference type="SAM" id="Phobius"/>
    </source>
</evidence>
<comment type="subcellular location">
    <subcellularLocation>
        <location evidence="1">Membrane</location>
        <topology evidence="1">Multi-pass membrane protein</topology>
    </subcellularLocation>
</comment>
<evidence type="ECO:0000256" key="2">
    <source>
        <dbReference type="ARBA" id="ARBA00006464"/>
    </source>
</evidence>
<feature type="domain" description="Bacterial sugar transferase" evidence="8">
    <location>
        <begin position="359"/>
        <end position="547"/>
    </location>
</feature>
<organism evidence="9 10">
    <name type="scientific">Candidatus Omnitrophus magneticus</name>
    <dbReference type="NCBI Taxonomy" id="1609969"/>
    <lineage>
        <taxon>Bacteria</taxon>
        <taxon>Pseudomonadati</taxon>
        <taxon>Candidatus Omnitrophota</taxon>
        <taxon>Candidatus Omnitrophus</taxon>
    </lineage>
</organism>
<keyword evidence="5 7" id="KW-1133">Transmembrane helix</keyword>
<evidence type="ECO:0000259" key="8">
    <source>
        <dbReference type="Pfam" id="PF02397"/>
    </source>
</evidence>
<dbReference type="AlphaFoldDB" id="A0A0F0CJ92"/>
<dbReference type="NCBIfam" id="TIGR03025">
    <property type="entry name" value="EPS_sugtrans"/>
    <property type="match status" value="1"/>
</dbReference>
<evidence type="ECO:0000313" key="9">
    <source>
        <dbReference type="EMBL" id="KJJ83368.1"/>
    </source>
</evidence>
<dbReference type="EMBL" id="JYNY01000609">
    <property type="protein sequence ID" value="KJJ83368.1"/>
    <property type="molecule type" value="Genomic_DNA"/>
</dbReference>
<dbReference type="GO" id="GO:0016020">
    <property type="term" value="C:membrane"/>
    <property type="evidence" value="ECO:0007669"/>
    <property type="project" value="UniProtKB-SubCell"/>
</dbReference>
<evidence type="ECO:0000256" key="3">
    <source>
        <dbReference type="ARBA" id="ARBA00022679"/>
    </source>
</evidence>
<dbReference type="PATRIC" id="fig|1609969.3.peg.2970"/>
<evidence type="ECO:0000256" key="5">
    <source>
        <dbReference type="ARBA" id="ARBA00022989"/>
    </source>
</evidence>
<protein>
    <submittedName>
        <fullName evidence="9">Exopolysaccharide biosynthesis polyprenyl glycosylphosphotransferase</fullName>
        <ecNumber evidence="9">2.-.-.-</ecNumber>
    </submittedName>
</protein>
<keyword evidence="3 9" id="KW-0808">Transferase</keyword>
<dbReference type="GO" id="GO:0016780">
    <property type="term" value="F:phosphotransferase activity, for other substituted phosphate groups"/>
    <property type="evidence" value="ECO:0007669"/>
    <property type="project" value="TreeGrafter"/>
</dbReference>
<feature type="transmembrane region" description="Helical" evidence="7">
    <location>
        <begin position="58"/>
        <end position="79"/>
    </location>
</feature>
<feature type="transmembrane region" description="Helical" evidence="7">
    <location>
        <begin position="118"/>
        <end position="140"/>
    </location>
</feature>
<keyword evidence="10" id="KW-1185">Reference proteome</keyword>
<evidence type="ECO:0000313" key="10">
    <source>
        <dbReference type="Proteomes" id="UP000033428"/>
    </source>
</evidence>
<accession>A0A0F0CJ92</accession>
<keyword evidence="4 7" id="KW-0812">Transmembrane</keyword>
<proteinExistence type="inferred from homology"/>
<dbReference type="Proteomes" id="UP000033428">
    <property type="component" value="Unassembled WGS sequence"/>
</dbReference>
<reference evidence="9 10" key="1">
    <citation type="submission" date="2015-02" db="EMBL/GenBank/DDBJ databases">
        <title>Single-cell genomics of uncultivated deep-branching MTB reveals a conserved set of magnetosome genes.</title>
        <authorList>
            <person name="Kolinko S."/>
            <person name="Richter M."/>
            <person name="Glockner F.O."/>
            <person name="Brachmann A."/>
            <person name="Schuler D."/>
        </authorList>
    </citation>
    <scope>NUCLEOTIDE SEQUENCE [LARGE SCALE GENOMIC DNA]</scope>
    <source>
        <strain evidence="9">SKK-01</strain>
    </source>
</reference>
<name>A0A0F0CJ92_9BACT</name>
<feature type="transmembrane region" description="Helical" evidence="7">
    <location>
        <begin position="91"/>
        <end position="112"/>
    </location>
</feature>
<dbReference type="Gene3D" id="3.40.50.720">
    <property type="entry name" value="NAD(P)-binding Rossmann-like Domain"/>
    <property type="match status" value="1"/>
</dbReference>
<dbReference type="PANTHER" id="PTHR30576">
    <property type="entry name" value="COLANIC BIOSYNTHESIS UDP-GLUCOSE LIPID CARRIER TRANSFERASE"/>
    <property type="match status" value="1"/>
</dbReference>
<feature type="transmembrane region" description="Helical" evidence="7">
    <location>
        <begin position="21"/>
        <end position="38"/>
    </location>
</feature>
<dbReference type="InterPro" id="IPR017475">
    <property type="entry name" value="EPS_sugar_tfrase"/>
</dbReference>
<dbReference type="EC" id="2.-.-.-" evidence="9"/>
<dbReference type="Pfam" id="PF13727">
    <property type="entry name" value="CoA_binding_3"/>
    <property type="match status" value="1"/>
</dbReference>
<evidence type="ECO:0000256" key="1">
    <source>
        <dbReference type="ARBA" id="ARBA00004141"/>
    </source>
</evidence>
<gene>
    <name evidence="9" type="ORF">OMAG_002758</name>
</gene>
<evidence type="ECO:0000256" key="4">
    <source>
        <dbReference type="ARBA" id="ARBA00022692"/>
    </source>
</evidence>
<dbReference type="PANTHER" id="PTHR30576:SF10">
    <property type="entry name" value="SLL5057 PROTEIN"/>
    <property type="match status" value="1"/>
</dbReference>